<name>A0ABT6TMY7_9BACL</name>
<dbReference type="InterPro" id="IPR010719">
    <property type="entry name" value="MnmM_MeTrfase"/>
</dbReference>
<dbReference type="Pfam" id="PF06962">
    <property type="entry name" value="rRNA_methylase"/>
    <property type="match status" value="1"/>
</dbReference>
<dbReference type="GO" id="GO:0032259">
    <property type="term" value="P:methylation"/>
    <property type="evidence" value="ECO:0007669"/>
    <property type="project" value="UniProtKB-KW"/>
</dbReference>
<dbReference type="GO" id="GO:0008168">
    <property type="term" value="F:methyltransferase activity"/>
    <property type="evidence" value="ECO:0007669"/>
    <property type="project" value="UniProtKB-KW"/>
</dbReference>
<keyword evidence="1" id="KW-0489">Methyltransferase</keyword>
<dbReference type="Proteomes" id="UP001161691">
    <property type="component" value="Unassembled WGS sequence"/>
</dbReference>
<dbReference type="InterPro" id="IPR029063">
    <property type="entry name" value="SAM-dependent_MTases_sf"/>
</dbReference>
<comment type="caution">
    <text evidence="1">The sequence shown here is derived from an EMBL/GenBank/DDBJ whole genome shotgun (WGS) entry which is preliminary data.</text>
</comment>
<accession>A0ABT6TMY7</accession>
<gene>
    <name evidence="1" type="ORF">KB449_19660</name>
</gene>
<protein>
    <submittedName>
        <fullName evidence="1">Class I SAM-dependent methyltransferase</fullName>
    </submittedName>
</protein>
<keyword evidence="2" id="KW-1185">Reference proteome</keyword>
<evidence type="ECO:0000313" key="2">
    <source>
        <dbReference type="Proteomes" id="UP001161691"/>
    </source>
</evidence>
<dbReference type="SUPFAM" id="SSF53335">
    <property type="entry name" value="S-adenosyl-L-methionine-dependent methyltransferases"/>
    <property type="match status" value="1"/>
</dbReference>
<keyword evidence="1" id="KW-0808">Transferase</keyword>
<dbReference type="Gene3D" id="3.40.50.150">
    <property type="entry name" value="Vaccinia Virus protein VP39"/>
    <property type="match status" value="1"/>
</dbReference>
<dbReference type="PANTHER" id="PTHR35276">
    <property type="entry name" value="S-ADENOSYL-L-METHIONINE-DEPENDENT METHYLTRANSFERASES SUPERFAMILY PROTEIN"/>
    <property type="match status" value="1"/>
</dbReference>
<evidence type="ECO:0000313" key="1">
    <source>
        <dbReference type="EMBL" id="MDI4647202.1"/>
    </source>
</evidence>
<organism evidence="1 2">
    <name type="scientific">Cohnella hashimotonis</name>
    <dbReference type="NCBI Taxonomy" id="2826895"/>
    <lineage>
        <taxon>Bacteria</taxon>
        <taxon>Bacillati</taxon>
        <taxon>Bacillota</taxon>
        <taxon>Bacilli</taxon>
        <taxon>Bacillales</taxon>
        <taxon>Paenibacillaceae</taxon>
        <taxon>Cohnella</taxon>
    </lineage>
</organism>
<proteinExistence type="predicted"/>
<reference evidence="1" key="1">
    <citation type="submission" date="2023-04" db="EMBL/GenBank/DDBJ databases">
        <title>Comparative genomic analysis of Cohnella hashimotonis sp. nov., isolated from the International Space Station.</title>
        <authorList>
            <person name="Venkateswaran K."/>
            <person name="Simpson A."/>
        </authorList>
    </citation>
    <scope>NUCLEOTIDE SEQUENCE</scope>
    <source>
        <strain evidence="1">F6_2S_P_1</strain>
    </source>
</reference>
<dbReference type="RefSeq" id="WP_282909983.1">
    <property type="nucleotide sequence ID" value="NZ_JAGRPV010000001.1"/>
</dbReference>
<sequence length="206" mass="21003">MGFLSVLTMAQRLVSERISPGATVVDATAGGGVDTLFLAKAAGPGGRVYAFDVQEEALARTRKRLLEAAAAATTGAGGDRTLAEVVLLHAGHEEMAELVPADAHGRVGAVMFNLGYLPGGPASADGAGPVITKPDTTLAALDAALRLLAPGGIATIAVYPGHEGGQDEASAVGDWIAALPDDAVQALLYRFPKRAGSPYLYALEKK</sequence>
<dbReference type="EMBL" id="JAGRPV010000001">
    <property type="protein sequence ID" value="MDI4647202.1"/>
    <property type="molecule type" value="Genomic_DNA"/>
</dbReference>
<dbReference type="PANTHER" id="PTHR35276:SF1">
    <property type="entry name" value="TRNA (MNM(5)S(2)U34)-METHYLTRANSFERASE, CHLOROPLASTIC"/>
    <property type="match status" value="1"/>
</dbReference>